<feature type="signal peptide" evidence="1">
    <location>
        <begin position="1"/>
        <end position="30"/>
    </location>
</feature>
<dbReference type="AlphaFoldDB" id="A0A975LC25"/>
<organism evidence="2 3">
    <name type="scientific">Nocardiopsis eucommiae</name>
    <dbReference type="NCBI Taxonomy" id="2831970"/>
    <lineage>
        <taxon>Bacteria</taxon>
        <taxon>Bacillati</taxon>
        <taxon>Actinomycetota</taxon>
        <taxon>Actinomycetes</taxon>
        <taxon>Streptosporangiales</taxon>
        <taxon>Nocardiopsidaceae</taxon>
        <taxon>Nocardiopsis</taxon>
    </lineage>
</organism>
<name>A0A975LC25_9ACTN</name>
<accession>A0A975LC25</accession>
<evidence type="ECO:0000313" key="3">
    <source>
        <dbReference type="Proteomes" id="UP000682416"/>
    </source>
</evidence>
<gene>
    <name evidence="2" type="ORF">KGD82_10540</name>
</gene>
<feature type="chain" id="PRO_5037169864" evidence="1">
    <location>
        <begin position="31"/>
        <end position="251"/>
    </location>
</feature>
<sequence>MAIPTWTRVLGIGVGSALVLSLAAPAQANAEIPARASVLLAELTHYSTPSEDPWDLFDVRWSLLDIRQELGSEYLYTDLDDPEGITDYISFGEIEGRVNTTATGHGRAEAVATIDGGYRVELPEYDLPVVEFDSLRNRVACDFRGNVEWENSVSSTEGADDNAILVFGTLVDLHFDANYTNVRFPHPDSGEEITVSVQTANPEKWAPYNYVFNQLSISRFDSEAGEHRLVANLSFGDVYVQCDVDDPDYEG</sequence>
<dbReference type="KEGG" id="nec:KGD82_10540"/>
<keyword evidence="1" id="KW-0732">Signal</keyword>
<evidence type="ECO:0000256" key="1">
    <source>
        <dbReference type="SAM" id="SignalP"/>
    </source>
</evidence>
<proteinExistence type="predicted"/>
<dbReference type="Proteomes" id="UP000682416">
    <property type="component" value="Chromosome"/>
</dbReference>
<protein>
    <submittedName>
        <fullName evidence="2">Uncharacterized protein</fullName>
    </submittedName>
</protein>
<dbReference type="EMBL" id="CP074402">
    <property type="protein sequence ID" value="QVJ02708.1"/>
    <property type="molecule type" value="Genomic_DNA"/>
</dbReference>
<reference evidence="2" key="1">
    <citation type="submission" date="2021-05" db="EMBL/GenBank/DDBJ databases">
        <authorList>
            <person name="Kaiqin L."/>
            <person name="Jian G."/>
        </authorList>
    </citation>
    <scope>NUCLEOTIDE SEQUENCE</scope>
    <source>
        <strain evidence="2">HDS5</strain>
    </source>
</reference>
<evidence type="ECO:0000313" key="2">
    <source>
        <dbReference type="EMBL" id="QVJ02708.1"/>
    </source>
</evidence>
<keyword evidence="3" id="KW-1185">Reference proteome</keyword>